<keyword evidence="3" id="KW-1134">Transmembrane beta strand</keyword>
<evidence type="ECO:0000256" key="7">
    <source>
        <dbReference type="ARBA" id="ARBA00023237"/>
    </source>
</evidence>
<evidence type="ECO:0000256" key="4">
    <source>
        <dbReference type="ARBA" id="ARBA00022692"/>
    </source>
</evidence>
<dbReference type="GO" id="GO:0004180">
    <property type="term" value="F:carboxypeptidase activity"/>
    <property type="evidence" value="ECO:0007669"/>
    <property type="project" value="UniProtKB-KW"/>
</dbReference>
<organism evidence="9 10">
    <name type="scientific">Alloacidobacterium dinghuense</name>
    <dbReference type="NCBI Taxonomy" id="2763107"/>
    <lineage>
        <taxon>Bacteria</taxon>
        <taxon>Pseudomonadati</taxon>
        <taxon>Acidobacteriota</taxon>
        <taxon>Terriglobia</taxon>
        <taxon>Terriglobales</taxon>
        <taxon>Acidobacteriaceae</taxon>
        <taxon>Alloacidobacterium</taxon>
    </lineage>
</organism>
<dbReference type="KEGG" id="adin:H7849_06295"/>
<gene>
    <name evidence="9" type="ORF">H7849_06295</name>
</gene>
<evidence type="ECO:0000313" key="10">
    <source>
        <dbReference type="Proteomes" id="UP000515312"/>
    </source>
</evidence>
<protein>
    <submittedName>
        <fullName evidence="9">Carboxypeptidase regulatory-like domain-containing protein</fullName>
    </submittedName>
</protein>
<dbReference type="Gene3D" id="2.60.40.1120">
    <property type="entry name" value="Carboxypeptidase-like, regulatory domain"/>
    <property type="match status" value="1"/>
</dbReference>
<sequence>MNGISGALIRRGLKQDLRKHCRVGHWLFSLIGLALFLVGGPLTQAQTTAQLTGTVQDNSGGMIPGAQVTLINESTSASRVVQTNAEGLYAFPALVPDSYTLKVDAKGFQVKEITGIMLHAGDQRTIPAFTLTVGSELTTVTVSAASEIISTDSGQRTNVLDSKQINNLVLVGRDTTELLKVLPGATTVSSGLTQNSPMYNDLNVSVQQSAIGNGININGAVNRGGTALLADGANIIDPGNMASSVSIVNPEMTAEVSVQASNFGADTAFGPVVVSTISKSGTDRYHGEAYFDARNSVLNANDWQSNHQGIPQGSQHYYYPGGNFGGPVPGTNKKLLFWGGYERWLQNQGNANVLKSYIPSPEMMAGDFTNDNADNQALCPQGFFATPKSSYPQGAWCNDLSGTVFPDGSSIPVNTSAAANAGNKIPAQFIDPGAQALAKIWPKANANPATTPGGYNYFEPIPNLNNGWIYRFRIDYQLGENTKIYGSYQQAYDSQLAQGNGAHLYWTPGNAIPYPGGGESEAFYGKSIAGHFVHNFNSTTTNDFMAAWAFGSFPFVQPDPSAASRTTLGYPYGKVFQTKSLNIPAYSSAGTASFPDFSQASIFENPPGQYAVKKEAPQFNDVLTKVWGAHTVKMGGFTQNTDNFQSTFSTYQDGNLTVRAGQSPNIFTGNQLGSPNNPVANFTMGVLTGYSENDSSPIADTAYQATAFFVADTWKTTRRLTLELGARVEHIGHWYDRGRVGMAVFYPDRVLPDFNAGKYAPGYYWHAIDAGVPLSGQPNRFAYFDPRIGLAYDLHGDGNTVIRGGWGAYRFVTQVNDVSGPLVTAQHVLNYNLPGQKTVMLSQLNQLAYKPCTSQCGSGSQTGFDPSDYSQPLTYAYNLTVDQRLKWNSVLDIAYVGSQTSQLSDNSEGIEGSNFAALADQNKTPIGAFFQPDPVTGVLSTNPENLGTNPGNGGGTSTGNKAADYHPYGYAYGTASAYMNQGISYTNYNALQVAWIKTAGHVNFNLNGTWSKTLGSSLQENPFDINLNYGPTAVDRPFVFNASYTYQTGKINNFNRFVNGLLGDWTISGISTWQGGGYIPAALGNGVPNFGLGLTYTGLPADAKAQGITSGIGSAAYFGTDAPVPILPALTCNPTADLKHYQRINGNCFIAPPVGSQGGQKFPYMSAGAYFNNDLALYRSFPLPFREGQQIQFRASAFNWLNHPLPGFSTLSGGPLSLAYNVDYASKTITRNYNTSTFGVMDTKTGAPYQRIIELNVKYFF</sequence>
<dbReference type="Gene3D" id="2.40.170.20">
    <property type="entry name" value="TonB-dependent receptor, beta-barrel domain"/>
    <property type="match status" value="1"/>
</dbReference>
<dbReference type="Proteomes" id="UP000515312">
    <property type="component" value="Chromosome"/>
</dbReference>
<dbReference type="EMBL" id="CP060394">
    <property type="protein sequence ID" value="QNI33552.1"/>
    <property type="molecule type" value="Genomic_DNA"/>
</dbReference>
<evidence type="ECO:0000256" key="6">
    <source>
        <dbReference type="ARBA" id="ARBA00023136"/>
    </source>
</evidence>
<evidence type="ECO:0000256" key="5">
    <source>
        <dbReference type="ARBA" id="ARBA00022729"/>
    </source>
</evidence>
<dbReference type="SUPFAM" id="SSF56935">
    <property type="entry name" value="Porins"/>
    <property type="match status" value="1"/>
</dbReference>
<accession>A0A7G8BLY2</accession>
<dbReference type="InterPro" id="IPR036942">
    <property type="entry name" value="Beta-barrel_TonB_sf"/>
</dbReference>
<evidence type="ECO:0000256" key="1">
    <source>
        <dbReference type="ARBA" id="ARBA00004571"/>
    </source>
</evidence>
<keyword evidence="2" id="KW-0813">Transport</keyword>
<dbReference type="Pfam" id="PF13620">
    <property type="entry name" value="CarboxypepD_reg"/>
    <property type="match status" value="1"/>
</dbReference>
<keyword evidence="5" id="KW-0732">Signal</keyword>
<keyword evidence="9" id="KW-0121">Carboxypeptidase</keyword>
<name>A0A7G8BLY2_9BACT</name>
<keyword evidence="4" id="KW-0812">Transmembrane</keyword>
<dbReference type="RefSeq" id="WP_186745062.1">
    <property type="nucleotide sequence ID" value="NZ_CP060394.1"/>
</dbReference>
<dbReference type="GO" id="GO:0044718">
    <property type="term" value="P:siderophore transmembrane transport"/>
    <property type="evidence" value="ECO:0007669"/>
    <property type="project" value="TreeGrafter"/>
</dbReference>
<keyword evidence="9" id="KW-0378">Hydrolase</keyword>
<keyword evidence="7" id="KW-0998">Cell outer membrane</keyword>
<dbReference type="PANTHER" id="PTHR30069">
    <property type="entry name" value="TONB-DEPENDENT OUTER MEMBRANE RECEPTOR"/>
    <property type="match status" value="1"/>
</dbReference>
<proteinExistence type="predicted"/>
<evidence type="ECO:0000259" key="8">
    <source>
        <dbReference type="Pfam" id="PF25183"/>
    </source>
</evidence>
<evidence type="ECO:0000256" key="3">
    <source>
        <dbReference type="ARBA" id="ARBA00022452"/>
    </source>
</evidence>
<feature type="domain" description="TonB-dependent transporter Oar-like beta-barrel" evidence="8">
    <location>
        <begin position="277"/>
        <end position="1207"/>
    </location>
</feature>
<evidence type="ECO:0000256" key="2">
    <source>
        <dbReference type="ARBA" id="ARBA00022448"/>
    </source>
</evidence>
<dbReference type="GO" id="GO:0009279">
    <property type="term" value="C:cell outer membrane"/>
    <property type="evidence" value="ECO:0007669"/>
    <property type="project" value="UniProtKB-SubCell"/>
</dbReference>
<dbReference type="SUPFAM" id="SSF49464">
    <property type="entry name" value="Carboxypeptidase regulatory domain-like"/>
    <property type="match status" value="1"/>
</dbReference>
<dbReference type="InterPro" id="IPR008969">
    <property type="entry name" value="CarboxyPept-like_regulatory"/>
</dbReference>
<dbReference type="PANTHER" id="PTHR30069:SF29">
    <property type="entry name" value="HEMOGLOBIN AND HEMOGLOBIN-HAPTOGLOBIN-BINDING PROTEIN 1-RELATED"/>
    <property type="match status" value="1"/>
</dbReference>
<keyword evidence="6" id="KW-0472">Membrane</keyword>
<comment type="subcellular location">
    <subcellularLocation>
        <location evidence="1">Cell outer membrane</location>
        <topology evidence="1">Multi-pass membrane protein</topology>
    </subcellularLocation>
</comment>
<evidence type="ECO:0000313" key="9">
    <source>
        <dbReference type="EMBL" id="QNI33552.1"/>
    </source>
</evidence>
<dbReference type="InterPro" id="IPR057601">
    <property type="entry name" value="Oar-like_b-barrel"/>
</dbReference>
<reference evidence="9 10" key="1">
    <citation type="submission" date="2020-08" db="EMBL/GenBank/DDBJ databases">
        <title>Edaphobacter telluris sp. nov. and Acidobacterium dinghuensis sp. nov., two acidobacteria isolated from forest soil.</title>
        <authorList>
            <person name="Fu J."/>
            <person name="Qiu L."/>
        </authorList>
    </citation>
    <scope>NUCLEOTIDE SEQUENCE [LARGE SCALE GENOMIC DNA]</scope>
    <source>
        <strain evidence="9">4Y35</strain>
    </source>
</reference>
<keyword evidence="9" id="KW-0645">Protease</keyword>
<dbReference type="InterPro" id="IPR039426">
    <property type="entry name" value="TonB-dep_rcpt-like"/>
</dbReference>
<dbReference type="Pfam" id="PF25183">
    <property type="entry name" value="OMP_b-brl_4"/>
    <property type="match status" value="1"/>
</dbReference>
<keyword evidence="10" id="KW-1185">Reference proteome</keyword>
<dbReference type="GO" id="GO:0015344">
    <property type="term" value="F:siderophore uptake transmembrane transporter activity"/>
    <property type="evidence" value="ECO:0007669"/>
    <property type="project" value="TreeGrafter"/>
</dbReference>
<dbReference type="AlphaFoldDB" id="A0A7G8BLY2"/>